<protein>
    <submittedName>
        <fullName evidence="1">Uncharacterized protein</fullName>
    </submittedName>
</protein>
<gene>
    <name evidence="1" type="ORF">SEMRO_1499_G277760.1</name>
</gene>
<evidence type="ECO:0000313" key="1">
    <source>
        <dbReference type="EMBL" id="CAB9524142.1"/>
    </source>
</evidence>
<dbReference type="AlphaFoldDB" id="A0A9N8HSW4"/>
<proteinExistence type="predicted"/>
<sequence length="219" mass="24590">MAEMNVVTDEEDWCADLTKGVSESILGARLHKAGVQIRPFPVAAAIMRPPYNLDCQPLQPQFKYGGRHARTHLSLFTCQAADKAIQEHHAALQAGSMPMTDILRQRSFRLRGKSSDDYNTCLTMEKNASSAFGHSLNPQPCHYPVPPEQMFGSKGDSMFGFLTEPKYPWHNPQKITKLPVSPNVADAWSREPVELYEYQTLDHENDETRLITHGPPQTA</sequence>
<comment type="caution">
    <text evidence="1">The sequence shown here is derived from an EMBL/GenBank/DDBJ whole genome shotgun (WGS) entry which is preliminary data.</text>
</comment>
<keyword evidence="2" id="KW-1185">Reference proteome</keyword>
<dbReference type="EMBL" id="CAICTM010001497">
    <property type="protein sequence ID" value="CAB9524142.1"/>
    <property type="molecule type" value="Genomic_DNA"/>
</dbReference>
<reference evidence="1" key="1">
    <citation type="submission" date="2020-06" db="EMBL/GenBank/DDBJ databases">
        <authorList>
            <consortium name="Plant Systems Biology data submission"/>
        </authorList>
    </citation>
    <scope>NUCLEOTIDE SEQUENCE</scope>
    <source>
        <strain evidence="1">D6</strain>
    </source>
</reference>
<dbReference type="Proteomes" id="UP001153069">
    <property type="component" value="Unassembled WGS sequence"/>
</dbReference>
<evidence type="ECO:0000313" key="2">
    <source>
        <dbReference type="Proteomes" id="UP001153069"/>
    </source>
</evidence>
<organism evidence="1 2">
    <name type="scientific">Seminavis robusta</name>
    <dbReference type="NCBI Taxonomy" id="568900"/>
    <lineage>
        <taxon>Eukaryota</taxon>
        <taxon>Sar</taxon>
        <taxon>Stramenopiles</taxon>
        <taxon>Ochrophyta</taxon>
        <taxon>Bacillariophyta</taxon>
        <taxon>Bacillariophyceae</taxon>
        <taxon>Bacillariophycidae</taxon>
        <taxon>Naviculales</taxon>
        <taxon>Naviculaceae</taxon>
        <taxon>Seminavis</taxon>
    </lineage>
</organism>
<name>A0A9N8HSW4_9STRA</name>
<accession>A0A9N8HSW4</accession>